<proteinExistence type="predicted"/>
<dbReference type="Pfam" id="PF06074">
    <property type="entry name" value="Portal_Mu"/>
    <property type="match status" value="1"/>
</dbReference>
<evidence type="ECO:0000313" key="1">
    <source>
        <dbReference type="EMBL" id="EER47745.1"/>
    </source>
</evidence>
<accession>C5S007</accession>
<evidence type="ECO:0000313" key="2">
    <source>
        <dbReference type="Proteomes" id="UP000005532"/>
    </source>
</evidence>
<gene>
    <name evidence="1" type="ORF">AM305_06151</name>
</gene>
<evidence type="ECO:0008006" key="3">
    <source>
        <dbReference type="Google" id="ProtNLM"/>
    </source>
</evidence>
<sequence>MSKKKKQSGVKPNLKQVSSPIQTDLAEITATGRVLSDHPSNFITPAKMKSIFEDAENGDITAQHELFMDIEERDSSIFANIQTRKRAALGVDWAIVAPRNATPQEEKLRDEVDELFYQLGNLEDLVMDCMDAVGHGFAALEIEWAFNGKLWYPNAFIHRPQSWFKWDKVDNLLLKTRQNTEGEPLREFGWVVHTHKSRSTQAARNNLFRTLAWLYMFKHYSIHDFAEFLELYGMPIRIGKYGAGATPGEKDTLKRALAEIGHNAAGIMPESMSIELHNAANAGGAAGNNPFLQMVDWCEKSIARLILGQTLTSGADNKISTNALGNVHNEVRRDLLVSDVKQLGQTFTQQIILPFLQINFGNIDPTRIPSFEFDTKEPADLALFAESLPKLVDIGLPIPTQWAMDKLGIPEAQEGEAVLGRAAPLQAVGLSAKIANFPQKTTACECGCGGKAHALSADLGDSQLPANSLNQQMLPIVTQLAKAFTNGKNYEEVEQIALSQFNELDDEQLIQGLAQALFVADIWGQIQGKAQHE</sequence>
<dbReference type="Proteomes" id="UP000005532">
    <property type="component" value="Unassembled WGS sequence"/>
</dbReference>
<dbReference type="EMBL" id="ACQL01000065">
    <property type="protein sequence ID" value="EER47745.1"/>
    <property type="molecule type" value="Genomic_DNA"/>
</dbReference>
<dbReference type="eggNOG" id="COG4383">
    <property type="taxonomic scope" value="Bacteria"/>
</dbReference>
<dbReference type="OrthoDB" id="9797300at2"/>
<dbReference type="AlphaFoldDB" id="C5S007"/>
<comment type="caution">
    <text evidence="1">The sequence shown here is derived from an EMBL/GenBank/DDBJ whole genome shotgun (WGS) entry which is preliminary data.</text>
</comment>
<reference evidence="1 2" key="1">
    <citation type="journal article" date="2010" name="Vet. Microbiol.">
        <title>Production of haemolysins by strains of the Actinobacillus minor/porcitonsillarum complex.</title>
        <authorList>
            <person name="Arya G."/>
            <person name="Niven D.F."/>
        </authorList>
    </citation>
    <scope>NUCLEOTIDE SEQUENCE [LARGE SCALE GENOMIC DNA]</scope>
    <source>
        <strain evidence="1 2">NM305</strain>
    </source>
</reference>
<name>C5S007_9PAST</name>
<dbReference type="RefSeq" id="WP_005822904.1">
    <property type="nucleotide sequence ID" value="NZ_ACQL01000065.1"/>
</dbReference>
<protein>
    <recommendedName>
        <fullName evidence="3">Mu-like prophage FluMu protein gp29</fullName>
    </recommendedName>
</protein>
<organism evidence="1 2">
    <name type="scientific">Actinobacillus minor NM305</name>
    <dbReference type="NCBI Taxonomy" id="637911"/>
    <lineage>
        <taxon>Bacteria</taxon>
        <taxon>Pseudomonadati</taxon>
        <taxon>Pseudomonadota</taxon>
        <taxon>Gammaproteobacteria</taxon>
        <taxon>Pasteurellales</taxon>
        <taxon>Pasteurellaceae</taxon>
        <taxon>Actinobacillus</taxon>
    </lineage>
</organism>
<dbReference type="InterPro" id="IPR009279">
    <property type="entry name" value="Portal_Mu"/>
</dbReference>